<comment type="caution">
    <text evidence="1">The sequence shown here is derived from an EMBL/GenBank/DDBJ whole genome shotgun (WGS) entry which is preliminary data.</text>
</comment>
<evidence type="ECO:0000313" key="2">
    <source>
        <dbReference type="Proteomes" id="UP000692954"/>
    </source>
</evidence>
<dbReference type="Proteomes" id="UP000692954">
    <property type="component" value="Unassembled WGS sequence"/>
</dbReference>
<evidence type="ECO:0000313" key="1">
    <source>
        <dbReference type="EMBL" id="CAD8071427.1"/>
    </source>
</evidence>
<proteinExistence type="predicted"/>
<accession>A0A8S1LVE2</accession>
<dbReference type="OrthoDB" id="294014at2759"/>
<reference evidence="1" key="1">
    <citation type="submission" date="2021-01" db="EMBL/GenBank/DDBJ databases">
        <authorList>
            <consortium name="Genoscope - CEA"/>
            <person name="William W."/>
        </authorList>
    </citation>
    <scope>NUCLEOTIDE SEQUENCE</scope>
</reference>
<protein>
    <submittedName>
        <fullName evidence="1">Uncharacterized protein</fullName>
    </submittedName>
</protein>
<organism evidence="1 2">
    <name type="scientific">Paramecium sonneborni</name>
    <dbReference type="NCBI Taxonomy" id="65129"/>
    <lineage>
        <taxon>Eukaryota</taxon>
        <taxon>Sar</taxon>
        <taxon>Alveolata</taxon>
        <taxon>Ciliophora</taxon>
        <taxon>Intramacronucleata</taxon>
        <taxon>Oligohymenophorea</taxon>
        <taxon>Peniculida</taxon>
        <taxon>Parameciidae</taxon>
        <taxon>Paramecium</taxon>
    </lineage>
</organism>
<dbReference type="EMBL" id="CAJJDN010000028">
    <property type="protein sequence ID" value="CAD8071427.1"/>
    <property type="molecule type" value="Genomic_DNA"/>
</dbReference>
<sequence>MQNRLAQFGQQSIIPIQATGKYGDQFFDLPQVKPFSLKLLKAKGRPNQNPFKKNIRDEINSKEIDMDKPFFEVFNHPNQNYLKIINSEELRPQIIYYYHSPNISQNEQVIVDKDNADLVERAIKNQHADIRKLEVIQQRILLKEKLQKEIKQEMQKKFKQKQEQEDDIKLPSQNLNFNYSSNFIAQKPQNYDQALQQSKSQITLQSQFKDIQESLYELQRIQEQNKQKEILKKQQEEESFKQKIESVQRYGYKNWKCSSQELRALIQKDKLKKHI</sequence>
<keyword evidence="2" id="KW-1185">Reference proteome</keyword>
<gene>
    <name evidence="1" type="ORF">PSON_ATCC_30995.1.T0280054</name>
</gene>
<dbReference type="AlphaFoldDB" id="A0A8S1LVE2"/>
<name>A0A8S1LVE2_9CILI</name>